<evidence type="ECO:0000313" key="9">
    <source>
        <dbReference type="EMBL" id="TRX93502.1"/>
    </source>
</evidence>
<dbReference type="OrthoDB" id="4682787at2759"/>
<evidence type="ECO:0000256" key="4">
    <source>
        <dbReference type="ARBA" id="ARBA00023136"/>
    </source>
</evidence>
<evidence type="ECO:0000256" key="5">
    <source>
        <dbReference type="ARBA" id="ARBA00038359"/>
    </source>
</evidence>
<keyword evidence="4 7" id="KW-0472">Membrane</keyword>
<dbReference type="GO" id="GO:0016020">
    <property type="term" value="C:membrane"/>
    <property type="evidence" value="ECO:0007669"/>
    <property type="project" value="UniProtKB-SubCell"/>
</dbReference>
<gene>
    <name evidence="9" type="ORF">FHL15_005474</name>
</gene>
<dbReference type="PANTHER" id="PTHR33048">
    <property type="entry name" value="PTH11-LIKE INTEGRAL MEMBRANE PROTEIN (AFU_ORTHOLOGUE AFUA_5G11245)"/>
    <property type="match status" value="1"/>
</dbReference>
<protein>
    <recommendedName>
        <fullName evidence="8">Rhodopsin domain-containing protein</fullName>
    </recommendedName>
</protein>
<dbReference type="STRING" id="2512241.A0A553HZX6"/>
<dbReference type="InterPro" id="IPR052337">
    <property type="entry name" value="SAT4-like"/>
</dbReference>
<dbReference type="Pfam" id="PF20684">
    <property type="entry name" value="Fung_rhodopsin"/>
    <property type="match status" value="1"/>
</dbReference>
<evidence type="ECO:0000256" key="2">
    <source>
        <dbReference type="ARBA" id="ARBA00022692"/>
    </source>
</evidence>
<keyword evidence="3 7" id="KW-1133">Transmembrane helix</keyword>
<keyword evidence="2 7" id="KW-0812">Transmembrane</keyword>
<dbReference type="InterPro" id="IPR049326">
    <property type="entry name" value="Rhodopsin_dom_fungi"/>
</dbReference>
<feature type="transmembrane region" description="Helical" evidence="7">
    <location>
        <begin position="232"/>
        <end position="254"/>
    </location>
</feature>
<keyword evidence="10" id="KW-1185">Reference proteome</keyword>
<accession>A0A553HZX6</accession>
<comment type="caution">
    <text evidence="9">The sequence shown here is derived from an EMBL/GenBank/DDBJ whole genome shotgun (WGS) entry which is preliminary data.</text>
</comment>
<feature type="region of interest" description="Disordered" evidence="6">
    <location>
        <begin position="314"/>
        <end position="343"/>
    </location>
</feature>
<evidence type="ECO:0000256" key="3">
    <source>
        <dbReference type="ARBA" id="ARBA00022989"/>
    </source>
</evidence>
<evidence type="ECO:0000313" key="10">
    <source>
        <dbReference type="Proteomes" id="UP000319160"/>
    </source>
</evidence>
<feature type="region of interest" description="Disordered" evidence="6">
    <location>
        <begin position="386"/>
        <end position="417"/>
    </location>
</feature>
<organism evidence="9 10">
    <name type="scientific">Xylaria flabelliformis</name>
    <dbReference type="NCBI Taxonomy" id="2512241"/>
    <lineage>
        <taxon>Eukaryota</taxon>
        <taxon>Fungi</taxon>
        <taxon>Dikarya</taxon>
        <taxon>Ascomycota</taxon>
        <taxon>Pezizomycotina</taxon>
        <taxon>Sordariomycetes</taxon>
        <taxon>Xylariomycetidae</taxon>
        <taxon>Xylariales</taxon>
        <taxon>Xylariaceae</taxon>
        <taxon>Xylaria</taxon>
    </lineage>
</organism>
<reference evidence="10" key="1">
    <citation type="submission" date="2019-06" db="EMBL/GenBank/DDBJ databases">
        <title>Draft genome sequence of the griseofulvin-producing fungus Xylaria cubensis strain G536.</title>
        <authorList>
            <person name="Mead M.E."/>
            <person name="Raja H.A."/>
            <person name="Steenwyk J.L."/>
            <person name="Knowles S.L."/>
            <person name="Oberlies N.H."/>
            <person name="Rokas A."/>
        </authorList>
    </citation>
    <scope>NUCLEOTIDE SEQUENCE [LARGE SCALE GENOMIC DNA]</scope>
    <source>
        <strain evidence="10">G536</strain>
    </source>
</reference>
<dbReference type="Proteomes" id="UP000319160">
    <property type="component" value="Unassembled WGS sequence"/>
</dbReference>
<feature type="transmembrane region" description="Helical" evidence="7">
    <location>
        <begin position="70"/>
        <end position="91"/>
    </location>
</feature>
<proteinExistence type="inferred from homology"/>
<feature type="compositionally biased region" description="Basic and acidic residues" evidence="6">
    <location>
        <begin position="399"/>
        <end position="417"/>
    </location>
</feature>
<comment type="similarity">
    <text evidence="5">Belongs to the SAT4 family.</text>
</comment>
<feature type="transmembrane region" description="Helical" evidence="7">
    <location>
        <begin position="34"/>
        <end position="58"/>
    </location>
</feature>
<evidence type="ECO:0000256" key="6">
    <source>
        <dbReference type="SAM" id="MobiDB-lite"/>
    </source>
</evidence>
<feature type="transmembrane region" description="Helical" evidence="7">
    <location>
        <begin position="116"/>
        <end position="135"/>
    </location>
</feature>
<dbReference type="PANTHER" id="PTHR33048:SF160">
    <property type="entry name" value="SAT4 FAMILY MEMBRANE PROTEIN"/>
    <property type="match status" value="1"/>
</dbReference>
<dbReference type="AlphaFoldDB" id="A0A553HZX6"/>
<feature type="transmembrane region" description="Helical" evidence="7">
    <location>
        <begin position="266"/>
        <end position="286"/>
    </location>
</feature>
<dbReference type="EMBL" id="VFLP01000028">
    <property type="protein sequence ID" value="TRX93502.1"/>
    <property type="molecule type" value="Genomic_DNA"/>
</dbReference>
<evidence type="ECO:0000259" key="8">
    <source>
        <dbReference type="Pfam" id="PF20684"/>
    </source>
</evidence>
<evidence type="ECO:0000256" key="7">
    <source>
        <dbReference type="SAM" id="Phobius"/>
    </source>
</evidence>
<name>A0A553HZX6_9PEZI</name>
<feature type="domain" description="Rhodopsin" evidence="8">
    <location>
        <begin position="80"/>
        <end position="293"/>
    </location>
</feature>
<comment type="subcellular location">
    <subcellularLocation>
        <location evidence="1">Membrane</location>
        <topology evidence="1">Multi-pass membrane protein</topology>
    </subcellularLocation>
</comment>
<sequence>MSAAELQAILNSPALPPPDDVVPNFGNPPNNNRLALGITIAALVVTTLAVLMRIHSWVYVMKHHTGRLEAFLVVAGYGSFLAYVILAFRVINTEIGFFVHQWDILVKDTIPFSKTIYFGGLVYNSAILPVKAAILTEWMRIFSPRARNGFWWTCQTLLWLNVLYYTAATIVEARQCTPQEKIWDPTVQGGYCLDTKTVELTSSSLNIISDLVILLAPQHVIWRLQLSKAKKLGVALIFAVGLFGFISAIFRLVATHDYLVSKDATYAVSPVAFWAIAEMTSVFLVYGMPAIPSAMHAAKTKIGTYYIGLTKLSSRKPREGSHPSTSAPWRAKATGPSSKYRNIDKDGFGLDTIDNFDGKGSQWDSTEFPRAHLPSMAVEVQHTIEVESHERQPVANGNTRRESGDEVLLRQHPWDKK</sequence>
<evidence type="ECO:0000256" key="1">
    <source>
        <dbReference type="ARBA" id="ARBA00004141"/>
    </source>
</evidence>